<dbReference type="OrthoDB" id="44867at2759"/>
<dbReference type="SMART" id="SM00510">
    <property type="entry name" value="TFS2M"/>
    <property type="match status" value="1"/>
</dbReference>
<dbReference type="GO" id="GO:0006351">
    <property type="term" value="P:DNA-templated transcription"/>
    <property type="evidence" value="ECO:0007669"/>
    <property type="project" value="InterPro"/>
</dbReference>
<name>A0A7R8XAD9_9CRUS</name>
<dbReference type="SMART" id="SM00509">
    <property type="entry name" value="TFS2N"/>
    <property type="match status" value="1"/>
</dbReference>
<dbReference type="GO" id="GO:0007010">
    <property type="term" value="P:cytoskeleton organization"/>
    <property type="evidence" value="ECO:0007669"/>
    <property type="project" value="TreeGrafter"/>
</dbReference>
<evidence type="ECO:0000256" key="5">
    <source>
        <dbReference type="ARBA" id="ARBA00022980"/>
    </source>
</evidence>
<dbReference type="PROSITE" id="PS51450">
    <property type="entry name" value="LRR"/>
    <property type="match status" value="2"/>
</dbReference>
<evidence type="ECO:0000313" key="12">
    <source>
        <dbReference type="EMBL" id="CAD7245872.1"/>
    </source>
</evidence>
<feature type="domain" description="TFIIS N-terminal" evidence="10">
    <location>
        <begin position="5"/>
        <end position="82"/>
    </location>
</feature>
<gene>
    <name evidence="12" type="ORF">DSTB1V02_LOCUS5738</name>
</gene>
<reference evidence="12" key="1">
    <citation type="submission" date="2020-11" db="EMBL/GenBank/DDBJ databases">
        <authorList>
            <person name="Tran Van P."/>
        </authorList>
    </citation>
    <scope>NUCLEOTIDE SEQUENCE</scope>
</reference>
<evidence type="ECO:0000259" key="10">
    <source>
        <dbReference type="PROSITE" id="PS51319"/>
    </source>
</evidence>
<dbReference type="PROSITE" id="PS51319">
    <property type="entry name" value="TFIIS_N"/>
    <property type="match status" value="1"/>
</dbReference>
<sequence length="876" mass="99697">MGCENDVIRIQKKLDKHIKGESVEPVLDLLKRLQELPIDLDVLTKTRIGMTVNSLRKLSKEEEVVTLAKTLIKNWKKFLVGGGSNMEDSNPASEKNFNGSESKAPDPKKKPDTPTPKTTEVSFPRSSGTTDIVRLKSREMLANAIRGEGGLPEDSKDPEELANDLEDAIFQEFRNTEFKYKTRIRSRMMNLRDSKNPNLRLNFLLGHIAPSRLAVMTPEEMAIFDLSSLKDMAAASLTRQVLISRLAGPFLRTPEVFPQQIRTTFILKRRREPFLSKKYAAFPRPLKRSDLNYELVQDTNIIPRQPLQVILTQYVEGYGVRGDVLSLQPHEARKNILLLGKGVYATPENLKLYEKVEGDKDETQTYSSQFVPLTVKQLKKQVICIYMNGENPWTIEPWHLRVSLRAYNVVVPEHAIEMPSIPISGPNLTLEGKEFYATIVINGVDHTPVRFRIYHHFKDPMKRIERDPDFIFHPAGEVFPEQKEVLDQLRTHLSGMYKKLQEKRKKPILTSRQRKKGSDLTDVGIVKRLPNVEVLSLSVNKISSLWDFQHCRNLQELYLRNNSIRDLNEVCYLKDLPKLRCLWLAENPCAEGDLYRLTVLKHLPRLQKLDNEVVEPEELHEAQQRGLDLIHPSERTQYGSYSQMGIPGDRRSLSSSVMDPDPYRTVEYTEAPTRRVSQISNSSGGCVPPSRRPSQSHSEREEGIPSRRTTQDSYPIKFFYTAYLFGLKIGGRKLLTSVKQGLGLKRSSGYGESVSNPCPVHPHAPQAGDPYSPSADIYSSGDFYGLSDAEMRQAELRQQAAQGYSDAYSQGMQQMEGYRRTSSSPAPSTRQLYMARPKNRNSNIMSAVLCLIKELDIPSLEVVEMAVRSRIEELED</sequence>
<feature type="region of interest" description="Disordered" evidence="9">
    <location>
        <begin position="83"/>
        <end position="128"/>
    </location>
</feature>
<dbReference type="Proteomes" id="UP000677054">
    <property type="component" value="Unassembled WGS sequence"/>
</dbReference>
<dbReference type="InterPro" id="IPR032675">
    <property type="entry name" value="LRR_dom_sf"/>
</dbReference>
<dbReference type="PROSITE" id="PS51321">
    <property type="entry name" value="TFIIS_CENTRAL"/>
    <property type="match status" value="1"/>
</dbReference>
<organism evidence="12">
    <name type="scientific">Darwinula stevensoni</name>
    <dbReference type="NCBI Taxonomy" id="69355"/>
    <lineage>
        <taxon>Eukaryota</taxon>
        <taxon>Metazoa</taxon>
        <taxon>Ecdysozoa</taxon>
        <taxon>Arthropoda</taxon>
        <taxon>Crustacea</taxon>
        <taxon>Oligostraca</taxon>
        <taxon>Ostracoda</taxon>
        <taxon>Podocopa</taxon>
        <taxon>Podocopida</taxon>
        <taxon>Darwinulocopina</taxon>
        <taxon>Darwinuloidea</taxon>
        <taxon>Darwinulidae</taxon>
        <taxon>Darwinula</taxon>
    </lineage>
</organism>
<dbReference type="Gene3D" id="3.40.5.10">
    <property type="entry name" value="Ribosomal protein L9, N-terminal domain"/>
    <property type="match status" value="1"/>
</dbReference>
<dbReference type="CDD" id="cd00183">
    <property type="entry name" value="TFIIS_I"/>
    <property type="match status" value="1"/>
</dbReference>
<dbReference type="Pfam" id="PF12799">
    <property type="entry name" value="LRR_4"/>
    <property type="match status" value="1"/>
</dbReference>
<evidence type="ECO:0000256" key="8">
    <source>
        <dbReference type="PROSITE-ProRule" id="PRU00649"/>
    </source>
</evidence>
<evidence type="ECO:0000256" key="9">
    <source>
        <dbReference type="SAM" id="MobiDB-lite"/>
    </source>
</evidence>
<dbReference type="PANTHER" id="PTHR18849">
    <property type="entry name" value="LEUCINE RICH REPEAT PROTEIN"/>
    <property type="match status" value="1"/>
</dbReference>
<dbReference type="InterPro" id="IPR036575">
    <property type="entry name" value="TFIIS_cen_dom_sf"/>
</dbReference>
<feature type="domain" description="TFIIS central" evidence="11">
    <location>
        <begin position="133"/>
        <end position="249"/>
    </location>
</feature>
<dbReference type="PANTHER" id="PTHR18849:SF0">
    <property type="entry name" value="CILIA- AND FLAGELLA-ASSOCIATED PROTEIN 410-RELATED"/>
    <property type="match status" value="1"/>
</dbReference>
<evidence type="ECO:0000256" key="7">
    <source>
        <dbReference type="ARBA" id="ARBA00023274"/>
    </source>
</evidence>
<keyword evidence="6 8" id="KW-0539">Nucleus</keyword>
<dbReference type="GO" id="GO:1990904">
    <property type="term" value="C:ribonucleoprotein complex"/>
    <property type="evidence" value="ECO:0007669"/>
    <property type="project" value="UniProtKB-KW"/>
</dbReference>
<keyword evidence="3" id="KW-0433">Leucine-rich repeat</keyword>
<dbReference type="SUPFAM" id="SSF52058">
    <property type="entry name" value="L domain-like"/>
    <property type="match status" value="1"/>
</dbReference>
<dbReference type="SUPFAM" id="SSF55658">
    <property type="entry name" value="L9 N-domain-like"/>
    <property type="match status" value="1"/>
</dbReference>
<feature type="compositionally biased region" description="Polar residues" evidence="9">
    <location>
        <begin position="86"/>
        <end position="101"/>
    </location>
</feature>
<dbReference type="AlphaFoldDB" id="A0A7R8XAD9"/>
<dbReference type="SUPFAM" id="SSF47676">
    <property type="entry name" value="Conserved domain common to transcription factors TFIIS, elongin A, CRSP70"/>
    <property type="match status" value="1"/>
</dbReference>
<evidence type="ECO:0000259" key="11">
    <source>
        <dbReference type="PROSITE" id="PS51321"/>
    </source>
</evidence>
<evidence type="ECO:0000313" key="13">
    <source>
        <dbReference type="Proteomes" id="UP000677054"/>
    </source>
</evidence>
<accession>A0A7R8XAD9</accession>
<dbReference type="InterPro" id="IPR020070">
    <property type="entry name" value="Ribosomal_bL9_N"/>
</dbReference>
<dbReference type="InterPro" id="IPR035441">
    <property type="entry name" value="TFIIS/LEDGF_dom_sf"/>
</dbReference>
<dbReference type="InterPro" id="IPR025875">
    <property type="entry name" value="Leu-rich_rpt_4"/>
</dbReference>
<keyword evidence="13" id="KW-1185">Reference proteome</keyword>
<dbReference type="Pfam" id="PF08711">
    <property type="entry name" value="Med26"/>
    <property type="match status" value="1"/>
</dbReference>
<dbReference type="EMBL" id="LR900494">
    <property type="protein sequence ID" value="CAD7245872.1"/>
    <property type="molecule type" value="Genomic_DNA"/>
</dbReference>
<dbReference type="InterPro" id="IPR003618">
    <property type="entry name" value="TFIIS_cen_dom"/>
</dbReference>
<dbReference type="Pfam" id="PF07500">
    <property type="entry name" value="TFIIS_M"/>
    <property type="match status" value="1"/>
</dbReference>
<evidence type="ECO:0000256" key="3">
    <source>
        <dbReference type="ARBA" id="ARBA00022614"/>
    </source>
</evidence>
<dbReference type="InterPro" id="IPR003617">
    <property type="entry name" value="TFIIS/CRSP70_N_sub"/>
</dbReference>
<proteinExistence type="inferred from homology"/>
<dbReference type="InterPro" id="IPR001611">
    <property type="entry name" value="Leu-rich_rpt"/>
</dbReference>
<evidence type="ECO:0000256" key="6">
    <source>
        <dbReference type="ARBA" id="ARBA00023242"/>
    </source>
</evidence>
<dbReference type="SUPFAM" id="SSF46942">
    <property type="entry name" value="Elongation factor TFIIS domain 2"/>
    <property type="match status" value="1"/>
</dbReference>
<feature type="compositionally biased region" description="Polar residues" evidence="9">
    <location>
        <begin position="675"/>
        <end position="684"/>
    </location>
</feature>
<dbReference type="GO" id="GO:0005634">
    <property type="term" value="C:nucleus"/>
    <property type="evidence" value="ECO:0007669"/>
    <property type="project" value="UniProtKB-SubCell"/>
</dbReference>
<protein>
    <submittedName>
        <fullName evidence="12">Uncharacterized protein</fullName>
    </submittedName>
</protein>
<evidence type="ECO:0000256" key="4">
    <source>
        <dbReference type="ARBA" id="ARBA00022737"/>
    </source>
</evidence>
<dbReference type="Pfam" id="PF01281">
    <property type="entry name" value="Ribosomal_L9_N"/>
    <property type="match status" value="1"/>
</dbReference>
<dbReference type="InterPro" id="IPR009027">
    <property type="entry name" value="Ribosomal_bL9/RNase_H1_N"/>
</dbReference>
<keyword evidence="5" id="KW-0689">Ribosomal protein</keyword>
<dbReference type="InterPro" id="IPR017923">
    <property type="entry name" value="TFIIS_N"/>
</dbReference>
<feature type="region of interest" description="Disordered" evidence="9">
    <location>
        <begin position="638"/>
        <end position="709"/>
    </location>
</feature>
<dbReference type="Gene3D" id="1.20.930.10">
    <property type="entry name" value="Conserved domain common to transcription factors TFIIS, elongin A, CRSP70"/>
    <property type="match status" value="1"/>
</dbReference>
<dbReference type="GO" id="GO:0005840">
    <property type="term" value="C:ribosome"/>
    <property type="evidence" value="ECO:0007669"/>
    <property type="project" value="UniProtKB-KW"/>
</dbReference>
<evidence type="ECO:0000256" key="1">
    <source>
        <dbReference type="ARBA" id="ARBA00004123"/>
    </source>
</evidence>
<dbReference type="EMBL" id="CAJPEV010000977">
    <property type="protein sequence ID" value="CAG0889878.1"/>
    <property type="molecule type" value="Genomic_DNA"/>
</dbReference>
<keyword evidence="4" id="KW-0677">Repeat</keyword>
<comment type="similarity">
    <text evidence="2">Belongs to the bacterial ribosomal protein bL9 family.</text>
</comment>
<feature type="compositionally biased region" description="Basic and acidic residues" evidence="9">
    <location>
        <begin position="103"/>
        <end position="112"/>
    </location>
</feature>
<comment type="subcellular location">
    <subcellularLocation>
        <location evidence="1 8">Nucleus</location>
    </subcellularLocation>
</comment>
<dbReference type="Gene3D" id="3.80.10.10">
    <property type="entry name" value="Ribonuclease Inhibitor"/>
    <property type="match status" value="1"/>
</dbReference>
<evidence type="ECO:0000256" key="2">
    <source>
        <dbReference type="ARBA" id="ARBA00010605"/>
    </source>
</evidence>
<dbReference type="Gene3D" id="1.10.472.30">
    <property type="entry name" value="Transcription elongation factor S-II, central domain"/>
    <property type="match status" value="1"/>
</dbReference>
<keyword evidence="7" id="KW-0687">Ribonucleoprotein</keyword>
<dbReference type="InterPro" id="IPR036935">
    <property type="entry name" value="Ribosomal_bL9_N_sf"/>
</dbReference>